<reference evidence="2 3" key="1">
    <citation type="submission" date="2018-08" db="EMBL/GenBank/DDBJ databases">
        <title>A genome reference for cultivated species of the human gut microbiota.</title>
        <authorList>
            <person name="Zou Y."/>
            <person name="Xue W."/>
            <person name="Luo G."/>
        </authorList>
    </citation>
    <scope>NUCLEOTIDE SEQUENCE [LARGE SCALE GENOMIC DNA]</scope>
    <source>
        <strain evidence="2 3">AM37-1AC</strain>
    </source>
</reference>
<dbReference type="Proteomes" id="UP000283513">
    <property type="component" value="Unassembled WGS sequence"/>
</dbReference>
<proteinExistence type="predicted"/>
<comment type="caution">
    <text evidence="2">The sequence shown here is derived from an EMBL/GenBank/DDBJ whole genome shotgun (WGS) entry which is preliminary data.</text>
</comment>
<accession>A0A3R6EMQ6</accession>
<sequence>MKMVKKYRTGMENNVQWRNIMEHQTNSCFTDYSCKDFITVLSGKSPVPGGGGAAALAGAIGIALGNMVGSLTVGKKTYAAVEEDIIQCKKKADDITARLLDLVEKDAKAFEPLSAAYGMPKSTPEEIEKKAEVMEAALVGACEVPLEIMRTCAEAIDLIETFAEKGSKIAISDAGVGATLLKSALQGASLNIYINTKSMADKEAATSYNKEADELREKYEQKADEIFNLVCSNIR</sequence>
<gene>
    <name evidence="2" type="ORF">DW856_02955</name>
</gene>
<name>A0A3R6EMQ6_9FIRM</name>
<dbReference type="InterPro" id="IPR036178">
    <property type="entry name" value="Formintransfe-cycloase-like_sf"/>
</dbReference>
<evidence type="ECO:0000259" key="1">
    <source>
        <dbReference type="Pfam" id="PF04961"/>
    </source>
</evidence>
<dbReference type="Pfam" id="PF04961">
    <property type="entry name" value="FTCD_C"/>
    <property type="match status" value="1"/>
</dbReference>
<dbReference type="InterPro" id="IPR007044">
    <property type="entry name" value="Cyclodeamin/CycHdrlase"/>
</dbReference>
<dbReference type="GO" id="GO:0003824">
    <property type="term" value="F:catalytic activity"/>
    <property type="evidence" value="ECO:0007669"/>
    <property type="project" value="InterPro"/>
</dbReference>
<evidence type="ECO:0000313" key="2">
    <source>
        <dbReference type="EMBL" id="RHC19841.1"/>
    </source>
</evidence>
<organism evidence="2 3">
    <name type="scientific">Roseburia intestinalis</name>
    <dbReference type="NCBI Taxonomy" id="166486"/>
    <lineage>
        <taxon>Bacteria</taxon>
        <taxon>Bacillati</taxon>
        <taxon>Bacillota</taxon>
        <taxon>Clostridia</taxon>
        <taxon>Lachnospirales</taxon>
        <taxon>Lachnospiraceae</taxon>
        <taxon>Roseburia</taxon>
    </lineage>
</organism>
<dbReference type="AlphaFoldDB" id="A0A3R6EMQ6"/>
<dbReference type="SUPFAM" id="SSF101262">
    <property type="entry name" value="Methenyltetrahydrofolate cyclohydrolase-like"/>
    <property type="match status" value="1"/>
</dbReference>
<evidence type="ECO:0000313" key="3">
    <source>
        <dbReference type="Proteomes" id="UP000283513"/>
    </source>
</evidence>
<dbReference type="EMBL" id="QSHO01000002">
    <property type="protein sequence ID" value="RHC19841.1"/>
    <property type="molecule type" value="Genomic_DNA"/>
</dbReference>
<feature type="domain" description="Cyclodeaminase/cyclohydrolase" evidence="1">
    <location>
        <begin position="33"/>
        <end position="213"/>
    </location>
</feature>
<protein>
    <submittedName>
        <fullName evidence="2">Sugar ABC transporter substrate-binding protein</fullName>
    </submittedName>
</protein>
<dbReference type="Gene3D" id="1.20.120.680">
    <property type="entry name" value="Formiminotetrahydrofolate cyclodeaminase monomer, up-and-down helical bundle"/>
    <property type="match status" value="1"/>
</dbReference>